<keyword evidence="3" id="KW-1185">Reference proteome</keyword>
<comment type="caution">
    <text evidence="2">The sequence shown here is derived from an EMBL/GenBank/DDBJ whole genome shotgun (WGS) entry which is preliminary data.</text>
</comment>
<protein>
    <submittedName>
        <fullName evidence="2">Uncharacterized protein</fullName>
    </submittedName>
</protein>
<accession>A0AAJ0U751</accession>
<evidence type="ECO:0000256" key="1">
    <source>
        <dbReference type="SAM" id="MobiDB-lite"/>
    </source>
</evidence>
<reference evidence="2" key="1">
    <citation type="submission" date="2017-08" db="EMBL/GenBank/DDBJ databases">
        <authorList>
            <person name="Imhoff J.F."/>
            <person name="Rahn T."/>
            <person name="Kuenzel S."/>
            <person name="Neulinger S.C."/>
        </authorList>
    </citation>
    <scope>NUCLEOTIDE SEQUENCE</scope>
    <source>
        <strain evidence="2">DSM 11080</strain>
    </source>
</reference>
<dbReference type="EMBL" id="NRSJ01000027">
    <property type="protein sequence ID" value="MBK1705717.1"/>
    <property type="molecule type" value="Genomic_DNA"/>
</dbReference>
<feature type="region of interest" description="Disordered" evidence="1">
    <location>
        <begin position="57"/>
        <end position="95"/>
    </location>
</feature>
<dbReference type="Proteomes" id="UP001296776">
    <property type="component" value="Unassembled WGS sequence"/>
</dbReference>
<gene>
    <name evidence="2" type="ORF">CKO40_14410</name>
</gene>
<evidence type="ECO:0000313" key="3">
    <source>
        <dbReference type="Proteomes" id="UP001296776"/>
    </source>
</evidence>
<proteinExistence type="predicted"/>
<sequence>MRGARLSGIARDDAADHQACGRLHQHIQAAAEQPGINPISTGDTDIAHGLTKALPEVARPQGLQEAGQSSPLPGAFAPPAAQREPNHSARQVPVQVAQPTARFDRSHLRMHAILMPAARIRGRCSLPAQVGERPSQGQPSPCR</sequence>
<evidence type="ECO:0000313" key="2">
    <source>
        <dbReference type="EMBL" id="MBK1705717.1"/>
    </source>
</evidence>
<name>A0AAJ0U751_9GAMM</name>
<dbReference type="AlphaFoldDB" id="A0AAJ0U751"/>
<organism evidence="2 3">
    <name type="scientific">Halochromatium glycolicum</name>
    <dbReference type="NCBI Taxonomy" id="85075"/>
    <lineage>
        <taxon>Bacteria</taxon>
        <taxon>Pseudomonadati</taxon>
        <taxon>Pseudomonadota</taxon>
        <taxon>Gammaproteobacteria</taxon>
        <taxon>Chromatiales</taxon>
        <taxon>Chromatiaceae</taxon>
        <taxon>Halochromatium</taxon>
    </lineage>
</organism>
<reference evidence="2" key="2">
    <citation type="journal article" date="2020" name="Microorganisms">
        <title>Osmotic Adaptation and Compatible Solute Biosynthesis of Phototrophic Bacteria as Revealed from Genome Analyses.</title>
        <authorList>
            <person name="Imhoff J.F."/>
            <person name="Rahn T."/>
            <person name="Kunzel S."/>
            <person name="Keller A."/>
            <person name="Neulinger S.C."/>
        </authorList>
    </citation>
    <scope>NUCLEOTIDE SEQUENCE</scope>
    <source>
        <strain evidence="2">DSM 11080</strain>
    </source>
</reference>